<dbReference type="AlphaFoldDB" id="A0A845BG09"/>
<evidence type="ECO:0000313" key="2">
    <source>
        <dbReference type="EMBL" id="MXP64984.1"/>
    </source>
</evidence>
<sequence>MLVATYNIHRGRPPGGLFRPERIEGVIAEIRPGLIALQEAQHYLRRGTGMLDARRLERELGLRLLHVTNRAGEQGWRSNLLLVRREARVLHGPVGLRLGGWEPRGAILVELDLGTGPLRVIATHLSLGARRRELQAAALLEAMRARARHPMPTLLLGDFNEWRRGRSALGILERVFGDPPHPPSFPSFFPHLALDRILADPPALVTCVEAHDTPLARRASDHLPLKAVLAENGPGE</sequence>
<dbReference type="SUPFAM" id="SSF56219">
    <property type="entry name" value="DNase I-like"/>
    <property type="match status" value="1"/>
</dbReference>
<dbReference type="OrthoDB" id="9813425at2"/>
<protein>
    <submittedName>
        <fullName evidence="2">EEP domain-containing protein</fullName>
    </submittedName>
</protein>
<dbReference type="Gene3D" id="3.60.10.10">
    <property type="entry name" value="Endonuclease/exonuclease/phosphatase"/>
    <property type="match status" value="1"/>
</dbReference>
<name>A0A845BG09_9PROT</name>
<feature type="domain" description="Endonuclease/exonuclease/phosphatase" evidence="1">
    <location>
        <begin position="4"/>
        <end position="222"/>
    </location>
</feature>
<dbReference type="InterPro" id="IPR036691">
    <property type="entry name" value="Endo/exonu/phosph_ase_sf"/>
</dbReference>
<dbReference type="GO" id="GO:0003824">
    <property type="term" value="F:catalytic activity"/>
    <property type="evidence" value="ECO:0007669"/>
    <property type="project" value="InterPro"/>
</dbReference>
<dbReference type="EMBL" id="SNVJ01000016">
    <property type="protein sequence ID" value="MXP64984.1"/>
    <property type="molecule type" value="Genomic_DNA"/>
</dbReference>
<evidence type="ECO:0000313" key="3">
    <source>
        <dbReference type="Proteomes" id="UP000460715"/>
    </source>
</evidence>
<keyword evidence="3" id="KW-1185">Reference proteome</keyword>
<evidence type="ECO:0000259" key="1">
    <source>
        <dbReference type="Pfam" id="PF03372"/>
    </source>
</evidence>
<dbReference type="InterPro" id="IPR005135">
    <property type="entry name" value="Endo/exonuclease/phosphatase"/>
</dbReference>
<gene>
    <name evidence="2" type="ORF">E0493_16670</name>
</gene>
<organism evidence="2 3">
    <name type="scientific">Teichococcus coralli</name>
    <dbReference type="NCBI Taxonomy" id="2545983"/>
    <lineage>
        <taxon>Bacteria</taxon>
        <taxon>Pseudomonadati</taxon>
        <taxon>Pseudomonadota</taxon>
        <taxon>Alphaproteobacteria</taxon>
        <taxon>Acetobacterales</taxon>
        <taxon>Roseomonadaceae</taxon>
        <taxon>Roseomonas</taxon>
    </lineage>
</organism>
<reference evidence="2 3" key="1">
    <citation type="submission" date="2019-03" db="EMBL/GenBank/DDBJ databases">
        <title>Roseomonas sp. a novel Roseomonas species isolated from Sea whip Gorgonian.</title>
        <authorList>
            <person name="Li F."/>
            <person name="Pan X."/>
            <person name="Huang S."/>
            <person name="Li Z."/>
            <person name="Meng B."/>
        </authorList>
    </citation>
    <scope>NUCLEOTIDE SEQUENCE [LARGE SCALE GENOMIC DNA]</scope>
    <source>
        <strain evidence="2 3">M0104</strain>
    </source>
</reference>
<dbReference type="Proteomes" id="UP000460715">
    <property type="component" value="Unassembled WGS sequence"/>
</dbReference>
<accession>A0A845BG09</accession>
<comment type="caution">
    <text evidence="2">The sequence shown here is derived from an EMBL/GenBank/DDBJ whole genome shotgun (WGS) entry which is preliminary data.</text>
</comment>
<dbReference type="RefSeq" id="WP_160938391.1">
    <property type="nucleotide sequence ID" value="NZ_SNVJ01000016.1"/>
</dbReference>
<proteinExistence type="predicted"/>
<dbReference type="Pfam" id="PF03372">
    <property type="entry name" value="Exo_endo_phos"/>
    <property type="match status" value="1"/>
</dbReference>